<dbReference type="Pfam" id="PF00291">
    <property type="entry name" value="PALP"/>
    <property type="match status" value="1"/>
</dbReference>
<dbReference type="InterPro" id="IPR001926">
    <property type="entry name" value="TrpB-like_PALP"/>
</dbReference>
<evidence type="ECO:0000256" key="5">
    <source>
        <dbReference type="ARBA" id="ARBA00078257"/>
    </source>
</evidence>
<dbReference type="Gene3D" id="3.10.580.10">
    <property type="entry name" value="CBS-domain"/>
    <property type="match status" value="1"/>
</dbReference>
<proteinExistence type="inferred from homology"/>
<evidence type="ECO:0000256" key="3">
    <source>
        <dbReference type="ARBA" id="ARBA00022898"/>
    </source>
</evidence>
<keyword evidence="3" id="KW-0663">Pyridoxal phosphate</keyword>
<dbReference type="KEGG" id="cbot:ATE48_15455"/>
<evidence type="ECO:0000313" key="10">
    <source>
        <dbReference type="Proteomes" id="UP000092498"/>
    </source>
</evidence>
<keyword evidence="7" id="KW-0129">CBS domain</keyword>
<evidence type="ECO:0000256" key="1">
    <source>
        <dbReference type="ARBA" id="ARBA00001933"/>
    </source>
</evidence>
<dbReference type="CDD" id="cd01561">
    <property type="entry name" value="CBS_like"/>
    <property type="match status" value="1"/>
</dbReference>
<keyword evidence="10" id="KW-1185">Reference proteome</keyword>
<comment type="similarity">
    <text evidence="2">Belongs to the cysteine synthase/cystathionine beta-synthase family.</text>
</comment>
<feature type="domain" description="CBS" evidence="8">
    <location>
        <begin position="336"/>
        <end position="396"/>
    </location>
</feature>
<evidence type="ECO:0000256" key="4">
    <source>
        <dbReference type="ARBA" id="ARBA00072081"/>
    </source>
</evidence>
<dbReference type="RefSeq" id="WP_066773026.1">
    <property type="nucleotide sequence ID" value="NZ_CP013244.1"/>
</dbReference>
<sequence>MRLKPNILAAIGNTPLVKLNKVVPEGAAEVWVKCEYLNPAGSIKDRMANYIIEQAEKTGVLKPGGLIVENTSGNTGQGLAMAAAIKGYRCIFTMPDKMSKEKQDSLKAYGAEVIITPTDVPGDSPEHYVNVAKKIAEDTPGAFYVDQYHSSWNIDAHYHSTGKEIFEDTDGGKFDAFVGGTGTGGTVSGVGRYLKEHAPNVKIIGADPLGSVHYHLFHTKTLPTAHVYMVEGIGEDIECRAMDFSVVDDMRQVNDRDSFVMARRLVREEGLFCGGSSGSNVHVAVEIAKELGPGKVVLTVLPDHGNRYVSKFLNDGWMKEHGFTETERELGFVEDMLKNLKTKPITADADSSIKSVVDLMRENGVSQIPLIERGKLNAIVHESDILSKMQKRVFDLNAPAKTVATPIGGLIYPKARIEELFHIFAGDNVAVVVDSSNVVGVISKIDLIEYLSGKR</sequence>
<dbReference type="FunFam" id="3.40.50.1100:FF:000118">
    <property type="entry name" value="Related to CYS4-cystathionine beta-synthase"/>
    <property type="match status" value="1"/>
</dbReference>
<dbReference type="FunFam" id="3.40.50.1100:FF:000003">
    <property type="entry name" value="Cystathionine beta-synthase"/>
    <property type="match status" value="1"/>
</dbReference>
<dbReference type="GO" id="GO:0016765">
    <property type="term" value="F:transferase activity, transferring alkyl or aryl (other than methyl) groups"/>
    <property type="evidence" value="ECO:0007669"/>
    <property type="project" value="UniProtKB-ARBA"/>
</dbReference>
<evidence type="ECO:0000259" key="8">
    <source>
        <dbReference type="PROSITE" id="PS51371"/>
    </source>
</evidence>
<dbReference type="PANTHER" id="PTHR10314">
    <property type="entry name" value="CYSTATHIONINE BETA-SYNTHASE"/>
    <property type="match status" value="1"/>
</dbReference>
<evidence type="ECO:0000256" key="7">
    <source>
        <dbReference type="PROSITE-ProRule" id="PRU00703"/>
    </source>
</evidence>
<protein>
    <recommendedName>
        <fullName evidence="4">Cysteine synthase B</fullName>
    </recommendedName>
    <alternativeName>
        <fullName evidence="5">O-acetylserine (thiol)-lyase B</fullName>
    </alternativeName>
    <alternativeName>
        <fullName evidence="6">O-acetylserine sulfhydrylase B</fullName>
    </alternativeName>
</protein>
<dbReference type="EMBL" id="CP013244">
    <property type="protein sequence ID" value="ANP47215.1"/>
    <property type="molecule type" value="Genomic_DNA"/>
</dbReference>
<comment type="cofactor">
    <cofactor evidence="1">
        <name>pyridoxal 5'-phosphate</name>
        <dbReference type="ChEBI" id="CHEBI:597326"/>
    </cofactor>
</comment>
<evidence type="ECO:0000256" key="6">
    <source>
        <dbReference type="ARBA" id="ARBA00079153"/>
    </source>
</evidence>
<dbReference type="Proteomes" id="UP000092498">
    <property type="component" value="Chromosome"/>
</dbReference>
<organism evidence="9 10">
    <name type="scientific">Candidatus Viadribacter manganicus</name>
    <dbReference type="NCBI Taxonomy" id="1759059"/>
    <lineage>
        <taxon>Bacteria</taxon>
        <taxon>Pseudomonadati</taxon>
        <taxon>Pseudomonadota</taxon>
        <taxon>Alphaproteobacteria</taxon>
        <taxon>Hyphomonadales</taxon>
        <taxon>Hyphomonadaceae</taxon>
        <taxon>Candidatus Viadribacter</taxon>
    </lineage>
</organism>
<dbReference type="SMART" id="SM00116">
    <property type="entry name" value="CBS"/>
    <property type="match status" value="2"/>
</dbReference>
<dbReference type="Pfam" id="PF00571">
    <property type="entry name" value="CBS"/>
    <property type="match status" value="2"/>
</dbReference>
<dbReference type="InterPro" id="IPR036052">
    <property type="entry name" value="TrpB-like_PALP_sf"/>
</dbReference>
<dbReference type="FunCoup" id="A0A1B1AKZ7">
    <property type="interactions" value="291"/>
</dbReference>
<dbReference type="OrthoDB" id="9805733at2"/>
<dbReference type="InterPro" id="IPR000644">
    <property type="entry name" value="CBS_dom"/>
</dbReference>
<evidence type="ECO:0000256" key="2">
    <source>
        <dbReference type="ARBA" id="ARBA00007103"/>
    </source>
</evidence>
<dbReference type="Gene3D" id="3.40.50.1100">
    <property type="match status" value="2"/>
</dbReference>
<gene>
    <name evidence="9" type="ORF">ATE48_15455</name>
</gene>
<dbReference type="GO" id="GO:0006535">
    <property type="term" value="P:cysteine biosynthetic process from serine"/>
    <property type="evidence" value="ECO:0007669"/>
    <property type="project" value="InterPro"/>
</dbReference>
<reference evidence="9 10" key="1">
    <citation type="submission" date="2015-11" db="EMBL/GenBank/DDBJ databases">
        <title>Whole-Genome Sequence of Candidatus Oderbacter manganicum from the National Park Lower Oder Valley, Germany.</title>
        <authorList>
            <person name="Braun B."/>
            <person name="Liere K."/>
            <person name="Szewzyk U."/>
        </authorList>
    </citation>
    <scope>NUCLEOTIDE SEQUENCE [LARGE SCALE GENOMIC DNA]</scope>
    <source>
        <strain evidence="9 10">OTSz_A_272</strain>
    </source>
</reference>
<dbReference type="STRING" id="1759059.ATE48_15455"/>
<dbReference type="SUPFAM" id="SSF54631">
    <property type="entry name" value="CBS-domain pair"/>
    <property type="match status" value="1"/>
</dbReference>
<dbReference type="InterPro" id="IPR046342">
    <property type="entry name" value="CBS_dom_sf"/>
</dbReference>
<dbReference type="PROSITE" id="PS51371">
    <property type="entry name" value="CBS"/>
    <property type="match status" value="1"/>
</dbReference>
<accession>A0A1B1AKZ7</accession>
<dbReference type="InterPro" id="IPR001216">
    <property type="entry name" value="P-phosphate_BS"/>
</dbReference>
<dbReference type="PROSITE" id="PS00901">
    <property type="entry name" value="CYS_SYNTHASE"/>
    <property type="match status" value="1"/>
</dbReference>
<dbReference type="InParanoid" id="A0A1B1AKZ7"/>
<evidence type="ECO:0000313" key="9">
    <source>
        <dbReference type="EMBL" id="ANP47215.1"/>
    </source>
</evidence>
<dbReference type="InterPro" id="IPR050214">
    <property type="entry name" value="Cys_Synth/Cystath_Beta-Synth"/>
</dbReference>
<dbReference type="SUPFAM" id="SSF53686">
    <property type="entry name" value="Tryptophan synthase beta subunit-like PLP-dependent enzymes"/>
    <property type="match status" value="1"/>
</dbReference>
<name>A0A1B1AKZ7_9PROT</name>
<dbReference type="AlphaFoldDB" id="A0A1B1AKZ7"/>